<protein>
    <submittedName>
        <fullName evidence="2">Uncharacterized protein</fullName>
    </submittedName>
</protein>
<sequence>MKKVLVSFLLSAGLCLGHLQVVVAAPVLVTIARLDIHPTEAKYDKLMEKYATGLKAAFAEKDDTKTIAMVNKLNNELYTELEKIKPELESWVKGMTEADKEAFEQRAESKPYLKTMLEIMFNPEVGKRIENNPKLKAAMEAGNKRMESLGFEDEDDSEEDYN</sequence>
<dbReference type="RefSeq" id="WP_350413110.1">
    <property type="nucleotide sequence ID" value="NZ_JBEOKT010000013.1"/>
</dbReference>
<organism evidence="2 3">
    <name type="scientific">Pontibacter populi</name>
    <dbReference type="NCBI Taxonomy" id="890055"/>
    <lineage>
        <taxon>Bacteria</taxon>
        <taxon>Pseudomonadati</taxon>
        <taxon>Bacteroidota</taxon>
        <taxon>Cytophagia</taxon>
        <taxon>Cytophagales</taxon>
        <taxon>Hymenobacteraceae</taxon>
        <taxon>Pontibacter</taxon>
    </lineage>
</organism>
<evidence type="ECO:0000313" key="3">
    <source>
        <dbReference type="Proteomes" id="UP001476807"/>
    </source>
</evidence>
<accession>A0ABV1RWW9</accession>
<feature type="signal peptide" evidence="1">
    <location>
        <begin position="1"/>
        <end position="24"/>
    </location>
</feature>
<proteinExistence type="predicted"/>
<dbReference type="Proteomes" id="UP001476807">
    <property type="component" value="Unassembled WGS sequence"/>
</dbReference>
<gene>
    <name evidence="2" type="ORF">ABS362_13965</name>
</gene>
<reference evidence="2 3" key="1">
    <citation type="submission" date="2024-06" db="EMBL/GenBank/DDBJ databases">
        <title>Pontibacter populi HYL7-15.</title>
        <authorList>
            <person name="Kim M.K."/>
        </authorList>
    </citation>
    <scope>NUCLEOTIDE SEQUENCE [LARGE SCALE GENOMIC DNA]</scope>
    <source>
        <strain evidence="2 3">HYL7-15</strain>
    </source>
</reference>
<evidence type="ECO:0000256" key="1">
    <source>
        <dbReference type="SAM" id="SignalP"/>
    </source>
</evidence>
<keyword evidence="1" id="KW-0732">Signal</keyword>
<comment type="caution">
    <text evidence="2">The sequence shown here is derived from an EMBL/GenBank/DDBJ whole genome shotgun (WGS) entry which is preliminary data.</text>
</comment>
<dbReference type="EMBL" id="JBEOKT010000013">
    <property type="protein sequence ID" value="MER2998656.1"/>
    <property type="molecule type" value="Genomic_DNA"/>
</dbReference>
<keyword evidence="3" id="KW-1185">Reference proteome</keyword>
<evidence type="ECO:0000313" key="2">
    <source>
        <dbReference type="EMBL" id="MER2998656.1"/>
    </source>
</evidence>
<feature type="chain" id="PRO_5046947012" evidence="1">
    <location>
        <begin position="25"/>
        <end position="162"/>
    </location>
</feature>
<name>A0ABV1RWW9_9BACT</name>